<sequence length="165" mass="18618">MCCRQVRTNSQVVDPTCDPATSLTHPPEIFLGLEAPNRFLQKPRSLSSTHVQKRASKGVWAMIEDCFYTLIKVDGCVRTHTERRSTIVRCCIPRGQPCSCFERIAQFIKKKYALDGPRLPLCKPPPPTPKHLCPASFIASLHKLCLPPAFSHAFFVIQWEVDILS</sequence>
<accession>A0A9D4ZG35</accession>
<proteinExistence type="predicted"/>
<evidence type="ECO:0000313" key="2">
    <source>
        <dbReference type="Proteomes" id="UP000886520"/>
    </source>
</evidence>
<dbReference type="AlphaFoldDB" id="A0A9D4ZG35"/>
<comment type="caution">
    <text evidence="1">The sequence shown here is derived from an EMBL/GenBank/DDBJ whole genome shotgun (WGS) entry which is preliminary data.</text>
</comment>
<name>A0A9D4ZG35_ADICA</name>
<evidence type="ECO:0000313" key="1">
    <source>
        <dbReference type="EMBL" id="KAI5074228.1"/>
    </source>
</evidence>
<keyword evidence="2" id="KW-1185">Reference proteome</keyword>
<protein>
    <submittedName>
        <fullName evidence="1">Uncharacterized protein</fullName>
    </submittedName>
</protein>
<dbReference type="EMBL" id="JABFUD020000010">
    <property type="protein sequence ID" value="KAI5074228.1"/>
    <property type="molecule type" value="Genomic_DNA"/>
</dbReference>
<gene>
    <name evidence="1" type="ORF">GOP47_0010189</name>
</gene>
<reference evidence="1" key="1">
    <citation type="submission" date="2021-01" db="EMBL/GenBank/DDBJ databases">
        <title>Adiantum capillus-veneris genome.</title>
        <authorList>
            <person name="Fang Y."/>
            <person name="Liao Q."/>
        </authorList>
    </citation>
    <scope>NUCLEOTIDE SEQUENCE</scope>
    <source>
        <strain evidence="1">H3</strain>
        <tissue evidence="1">Leaf</tissue>
    </source>
</reference>
<dbReference type="Proteomes" id="UP000886520">
    <property type="component" value="Chromosome 10"/>
</dbReference>
<organism evidence="1 2">
    <name type="scientific">Adiantum capillus-veneris</name>
    <name type="common">Maidenhair fern</name>
    <dbReference type="NCBI Taxonomy" id="13818"/>
    <lineage>
        <taxon>Eukaryota</taxon>
        <taxon>Viridiplantae</taxon>
        <taxon>Streptophyta</taxon>
        <taxon>Embryophyta</taxon>
        <taxon>Tracheophyta</taxon>
        <taxon>Polypodiopsida</taxon>
        <taxon>Polypodiidae</taxon>
        <taxon>Polypodiales</taxon>
        <taxon>Pteridineae</taxon>
        <taxon>Pteridaceae</taxon>
        <taxon>Vittarioideae</taxon>
        <taxon>Adiantum</taxon>
    </lineage>
</organism>